<accession>A0A9N8ZHZ5</accession>
<evidence type="ECO:0000313" key="1">
    <source>
        <dbReference type="EMBL" id="CAG8496428.1"/>
    </source>
</evidence>
<evidence type="ECO:0000313" key="2">
    <source>
        <dbReference type="Proteomes" id="UP000789405"/>
    </source>
</evidence>
<reference evidence="1" key="1">
    <citation type="submission" date="2021-06" db="EMBL/GenBank/DDBJ databases">
        <authorList>
            <person name="Kallberg Y."/>
            <person name="Tangrot J."/>
            <person name="Rosling A."/>
        </authorList>
    </citation>
    <scope>NUCLEOTIDE SEQUENCE</scope>
    <source>
        <strain evidence="1">MA453B</strain>
    </source>
</reference>
<dbReference type="Proteomes" id="UP000789405">
    <property type="component" value="Unassembled WGS sequence"/>
</dbReference>
<sequence length="116" mass="13857">MSEKYKKSNFEQLIKINCQANDQNSTKDNIENVDEDLFFEEEFNENEELLQINDEAVNIDINNELAIEKFFDIKMFEQNLKKTDEDNSTTYSQRPTTRTDEDWSIDDIFSQFYSNI</sequence>
<protein>
    <submittedName>
        <fullName evidence="1">4614_t:CDS:1</fullName>
    </submittedName>
</protein>
<dbReference type="EMBL" id="CAJVPY010000874">
    <property type="protein sequence ID" value="CAG8496428.1"/>
    <property type="molecule type" value="Genomic_DNA"/>
</dbReference>
<gene>
    <name evidence="1" type="ORF">DERYTH_LOCUS2675</name>
</gene>
<proteinExistence type="predicted"/>
<comment type="caution">
    <text evidence="1">The sequence shown here is derived from an EMBL/GenBank/DDBJ whole genome shotgun (WGS) entry which is preliminary data.</text>
</comment>
<dbReference type="AlphaFoldDB" id="A0A9N8ZHZ5"/>
<name>A0A9N8ZHZ5_9GLOM</name>
<organism evidence="1 2">
    <name type="scientific">Dentiscutata erythropus</name>
    <dbReference type="NCBI Taxonomy" id="1348616"/>
    <lineage>
        <taxon>Eukaryota</taxon>
        <taxon>Fungi</taxon>
        <taxon>Fungi incertae sedis</taxon>
        <taxon>Mucoromycota</taxon>
        <taxon>Glomeromycotina</taxon>
        <taxon>Glomeromycetes</taxon>
        <taxon>Diversisporales</taxon>
        <taxon>Gigasporaceae</taxon>
        <taxon>Dentiscutata</taxon>
    </lineage>
</organism>
<keyword evidence="2" id="KW-1185">Reference proteome</keyword>